<dbReference type="InterPro" id="IPR016024">
    <property type="entry name" value="ARM-type_fold"/>
</dbReference>
<dbReference type="EMBL" id="CDMC01000002">
    <property type="protein sequence ID" value="CEN60021.1"/>
    <property type="molecule type" value="Genomic_DNA"/>
</dbReference>
<dbReference type="OrthoDB" id="28053at2759"/>
<evidence type="ECO:0000256" key="11">
    <source>
        <dbReference type="SAM" id="MobiDB-lite"/>
    </source>
</evidence>
<evidence type="ECO:0000313" key="14">
    <source>
        <dbReference type="Proteomes" id="UP000054771"/>
    </source>
</evidence>
<dbReference type="Gene3D" id="1.25.10.10">
    <property type="entry name" value="Leucine-rich Repeat Variant"/>
    <property type="match status" value="1"/>
</dbReference>
<dbReference type="SMART" id="SM00809">
    <property type="entry name" value="Alpha_adaptinC2"/>
    <property type="match status" value="1"/>
</dbReference>
<evidence type="ECO:0000256" key="9">
    <source>
        <dbReference type="ARBA" id="ARBA00062546"/>
    </source>
</evidence>
<reference evidence="14" key="1">
    <citation type="journal article" date="2016" name="Genome Announc.">
        <title>Draft genome sequences of fungus Aspergillus calidoustus.</title>
        <authorList>
            <person name="Horn F."/>
            <person name="Linde J."/>
            <person name="Mattern D.J."/>
            <person name="Walther G."/>
            <person name="Guthke R."/>
            <person name="Scherlach K."/>
            <person name="Martin K."/>
            <person name="Brakhage A.A."/>
            <person name="Petzke L."/>
            <person name="Valiante V."/>
        </authorList>
    </citation>
    <scope>NUCLEOTIDE SEQUENCE [LARGE SCALE GENOMIC DNA]</scope>
    <source>
        <strain evidence="14">SF006504</strain>
    </source>
</reference>
<evidence type="ECO:0000256" key="7">
    <source>
        <dbReference type="ARBA" id="ARBA00023136"/>
    </source>
</evidence>
<evidence type="ECO:0000256" key="3">
    <source>
        <dbReference type="ARBA" id="ARBA00006613"/>
    </source>
</evidence>
<keyword evidence="7 10" id="KW-0472">Membrane</keyword>
<dbReference type="SUPFAM" id="SSF49348">
    <property type="entry name" value="Clathrin adaptor appendage domain"/>
    <property type="match status" value="1"/>
</dbReference>
<evidence type="ECO:0000259" key="12">
    <source>
        <dbReference type="PROSITE" id="PS50180"/>
    </source>
</evidence>
<dbReference type="GO" id="GO:0006886">
    <property type="term" value="P:intracellular protein transport"/>
    <property type="evidence" value="ECO:0007669"/>
    <property type="project" value="UniProtKB-UniRule"/>
</dbReference>
<dbReference type="OMA" id="AICAMRI"/>
<dbReference type="PANTHER" id="PTHR22780">
    <property type="entry name" value="ADAPTIN, ALPHA/GAMMA/EPSILON"/>
    <property type="match status" value="1"/>
</dbReference>
<protein>
    <recommendedName>
        <fullName evidence="10">AP-1 complex subunit gamma</fullName>
    </recommendedName>
</protein>
<gene>
    <name evidence="13" type="ORF">ASPCAL02462</name>
</gene>
<feature type="compositionally biased region" description="Basic residues" evidence="11">
    <location>
        <begin position="608"/>
        <end position="624"/>
    </location>
</feature>
<dbReference type="InterPro" id="IPR017107">
    <property type="entry name" value="AP1_complex_gsu"/>
</dbReference>
<dbReference type="GO" id="GO:0016482">
    <property type="term" value="P:cytosolic transport"/>
    <property type="evidence" value="ECO:0007669"/>
    <property type="project" value="UniProtKB-ARBA"/>
</dbReference>
<evidence type="ECO:0000256" key="1">
    <source>
        <dbReference type="ARBA" id="ARBA00004156"/>
    </source>
</evidence>
<keyword evidence="8 10" id="KW-0968">Cytoplasmic vesicle</keyword>
<feature type="region of interest" description="Disordered" evidence="11">
    <location>
        <begin position="662"/>
        <end position="704"/>
    </location>
</feature>
<dbReference type="GO" id="GO:0016192">
    <property type="term" value="P:vesicle-mediated transport"/>
    <property type="evidence" value="ECO:0007669"/>
    <property type="project" value="InterPro"/>
</dbReference>
<dbReference type="GO" id="GO:0030121">
    <property type="term" value="C:AP-1 adaptor complex"/>
    <property type="evidence" value="ECO:0007669"/>
    <property type="project" value="InterPro"/>
</dbReference>
<name>A0A0U5GP07_ASPCI</name>
<evidence type="ECO:0000313" key="13">
    <source>
        <dbReference type="EMBL" id="CEN60021.1"/>
    </source>
</evidence>
<organism evidence="13 14">
    <name type="scientific">Aspergillus calidoustus</name>
    <dbReference type="NCBI Taxonomy" id="454130"/>
    <lineage>
        <taxon>Eukaryota</taxon>
        <taxon>Fungi</taxon>
        <taxon>Dikarya</taxon>
        <taxon>Ascomycota</taxon>
        <taxon>Pezizomycotina</taxon>
        <taxon>Eurotiomycetes</taxon>
        <taxon>Eurotiomycetidae</taxon>
        <taxon>Eurotiales</taxon>
        <taxon>Aspergillaceae</taxon>
        <taxon>Aspergillus</taxon>
        <taxon>Aspergillus subgen. Nidulantes</taxon>
    </lineage>
</organism>
<evidence type="ECO:0000256" key="8">
    <source>
        <dbReference type="ARBA" id="ARBA00023329"/>
    </source>
</evidence>
<feature type="region of interest" description="Disordered" evidence="11">
    <location>
        <begin position="595"/>
        <end position="625"/>
    </location>
</feature>
<comment type="similarity">
    <text evidence="3 10">Belongs to the adaptor complexes large subunit family.</text>
</comment>
<dbReference type="InterPro" id="IPR011989">
    <property type="entry name" value="ARM-like"/>
</dbReference>
<evidence type="ECO:0000256" key="2">
    <source>
        <dbReference type="ARBA" id="ARBA00004555"/>
    </source>
</evidence>
<dbReference type="GO" id="GO:0005829">
    <property type="term" value="C:cytosol"/>
    <property type="evidence" value="ECO:0007669"/>
    <property type="project" value="GOC"/>
</dbReference>
<dbReference type="Proteomes" id="UP000054771">
    <property type="component" value="Unassembled WGS sequence"/>
</dbReference>
<evidence type="ECO:0000256" key="6">
    <source>
        <dbReference type="ARBA" id="ARBA00023034"/>
    </source>
</evidence>
<evidence type="ECO:0000256" key="5">
    <source>
        <dbReference type="ARBA" id="ARBA00022927"/>
    </source>
</evidence>
<accession>A0A0U5GP07</accession>
<evidence type="ECO:0000256" key="4">
    <source>
        <dbReference type="ARBA" id="ARBA00022448"/>
    </source>
</evidence>
<keyword evidence="4 10" id="KW-0813">Transport</keyword>
<dbReference type="SUPFAM" id="SSF48371">
    <property type="entry name" value="ARM repeat"/>
    <property type="match status" value="1"/>
</dbReference>
<dbReference type="InterPro" id="IPR050840">
    <property type="entry name" value="Adaptor_Complx_Large_Subunit"/>
</dbReference>
<keyword evidence="6 10" id="KW-0333">Golgi apparatus</keyword>
<dbReference type="Pfam" id="PF02883">
    <property type="entry name" value="Alpha_adaptinC2"/>
    <property type="match status" value="1"/>
</dbReference>
<comment type="subcellular location">
    <subcellularLocation>
        <location evidence="1">Cytoplasmic vesicle membrane</location>
    </subcellularLocation>
    <subcellularLocation>
        <location evidence="2">Golgi apparatus</location>
    </subcellularLocation>
</comment>
<evidence type="ECO:0000256" key="10">
    <source>
        <dbReference type="PIRNR" id="PIRNR037094"/>
    </source>
</evidence>
<sequence length="838" mass="92079">MASLKQFIRNVRSAKTIADERAVIQKESAAIRASFREESHDSGVRRNNVAKLLYLFTLGERTHFGQIECLKLLASHRFADKRLGYLGTMLLLDENQEVLTLVTNSLQNDLKHSNQYIVGLALCALGNIASVEMSRDLFTDVEALLSTANPYIRRKAALCAMRISRKVPDLQEHFLEKAKNLLSDRNHGVLLCGLTLAVDMCEAEEAEEGQEGVIEMFRPLAGGLVRALKGLTTSGYAPEHDVSGITDPFLQVKILRLLRVLARGDTATSELINDILAQVATNTDSSKNVGNSILYEAVLTILDIEADSGLRVLGVNILGKFLTNKDNNIRYVALNTLNKVVAIEPNAVQRHRNTILECLRDPDISIRRRALDLSFMLINESNVRVLVRELLAFLEVADNEFKPTMTTQIGIAADRYAPNKRWHVDTILRVLKLAGAYVKEQILSSFVRLIATTPELQTYSVQKLYTSLKEDISQEGLTLAATWLIGEYGDNLLQGGQYEEEELVKEVKESDIVGLFDSILNSTYATQTVVEYIITASMKLTVRMNDAAQVERLRRLLNGRTADLSVEIQQRAVEYGNLFGYDQIRRGVLERMPPPEIREEQRVLGPSTKKRTSKILKDKSRKPVKQAEQDMLLDLMGGSDVPATSPTTNGSQNTADLLADILGDSGLSSPAPQPSQQPTSMNTSAIMDLFGSNGGTPSPQPATASASLDLLAGAGAPVSTPSPSAPAAYTAFNKNDLVLSLQVQRGNNTAQIQARFRNDSSFSHFSNVGLQAAVPKSQRLQLSAINKGELDAGEEGVQMLKVTALTGSLPPKLRLRLRVTYAKDGSDTTTDQVDWSES</sequence>
<dbReference type="InterPro" id="IPR013041">
    <property type="entry name" value="Clathrin_app_Ig-like_sf"/>
</dbReference>
<keyword evidence="5 10" id="KW-0653">Protein transport</keyword>
<keyword evidence="14" id="KW-1185">Reference proteome</keyword>
<proteinExistence type="inferred from homology"/>
<feature type="domain" description="GAE" evidence="12">
    <location>
        <begin position="724"/>
        <end position="838"/>
    </location>
</feature>
<dbReference type="Pfam" id="PF01602">
    <property type="entry name" value="Adaptin_N"/>
    <property type="match status" value="1"/>
</dbReference>
<dbReference type="Gene3D" id="2.60.40.1230">
    <property type="match status" value="1"/>
</dbReference>
<dbReference type="InterPro" id="IPR002553">
    <property type="entry name" value="Clathrin/coatomer_adapt-like_N"/>
</dbReference>
<dbReference type="InterPro" id="IPR008153">
    <property type="entry name" value="GAE_dom"/>
</dbReference>
<dbReference type="FunFam" id="1.25.10.10:FF:000030">
    <property type="entry name" value="AP-1 complex subunit gamma"/>
    <property type="match status" value="1"/>
</dbReference>
<feature type="compositionally biased region" description="Low complexity" evidence="11">
    <location>
        <begin position="668"/>
        <end position="680"/>
    </location>
</feature>
<dbReference type="STRING" id="454130.A0A0U5GP07"/>
<dbReference type="PIRSF" id="PIRSF037094">
    <property type="entry name" value="AP1_complex_gamma"/>
    <property type="match status" value="1"/>
</dbReference>
<comment type="subunit">
    <text evidence="9">Adaptor protein complex 1 (AP-1) is a heterotetramer composed of two large adaptins (gamma-type subunit APL4 and beta-type subunit APL2), a medium adaptin (mu-type subunit APM1) and a small adaptin (sigma-type subunit APS1). AP-1 interacts with clathrin.</text>
</comment>
<dbReference type="PROSITE" id="PS50180">
    <property type="entry name" value="GAE"/>
    <property type="match status" value="1"/>
</dbReference>
<dbReference type="InterPro" id="IPR008152">
    <property type="entry name" value="Clathrin_a/b/g-adaptin_app_Ig"/>
</dbReference>
<dbReference type="AlphaFoldDB" id="A0A0U5GP07"/>